<comment type="caution">
    <text evidence="2">The sequence shown here is derived from an EMBL/GenBank/DDBJ whole genome shotgun (WGS) entry which is preliminary data.</text>
</comment>
<gene>
    <name evidence="2" type="ORF">DM484_08655</name>
</gene>
<protein>
    <submittedName>
        <fullName evidence="2">Type II toxin-antitoxin system HicB family antitoxin</fullName>
    </submittedName>
</protein>
<reference evidence="2 3" key="1">
    <citation type="journal article" date="2018" name="Aquat. Microb. Ecol.">
        <title>Gammaproteobacterial methanotrophs dominate.</title>
        <authorList>
            <person name="Rissanen A.J."/>
            <person name="Saarenheimo J."/>
            <person name="Tiirola M."/>
            <person name="Peura S."/>
            <person name="Aalto S.L."/>
            <person name="Karvinen A."/>
            <person name="Nykanen H."/>
        </authorList>
    </citation>
    <scope>NUCLEOTIDE SEQUENCE [LARGE SCALE GENOMIC DNA]</scope>
    <source>
        <strain evidence="2">AMbin10</strain>
    </source>
</reference>
<dbReference type="Pfam" id="PF15919">
    <property type="entry name" value="HicB_lk_antitox"/>
    <property type="match status" value="1"/>
</dbReference>
<evidence type="ECO:0000313" key="2">
    <source>
        <dbReference type="EMBL" id="PZN81356.1"/>
    </source>
</evidence>
<dbReference type="AlphaFoldDB" id="A0A2W4REW6"/>
<dbReference type="EMBL" id="QJPH01000269">
    <property type="protein sequence ID" value="PZN81356.1"/>
    <property type="molecule type" value="Genomic_DNA"/>
</dbReference>
<dbReference type="SUPFAM" id="SSF143100">
    <property type="entry name" value="TTHA1013/TTHA0281-like"/>
    <property type="match status" value="1"/>
</dbReference>
<feature type="domain" description="HicB-like antitoxin of toxin-antitoxin system" evidence="1">
    <location>
        <begin position="11"/>
        <end position="51"/>
    </location>
</feature>
<evidence type="ECO:0000259" key="1">
    <source>
        <dbReference type="Pfam" id="PF15919"/>
    </source>
</evidence>
<dbReference type="Gene3D" id="3.30.160.250">
    <property type="match status" value="1"/>
</dbReference>
<dbReference type="Proteomes" id="UP000249396">
    <property type="component" value="Unassembled WGS sequence"/>
</dbReference>
<sequence>MQYWNTTLCIAPDLPGCSAAGDTPIEAMREMQDAMASWLQACENMKRPLPVSQAKPRKAA</sequence>
<organism evidence="2 3">
    <name type="scientific">Candidatus Methylumidiphilus alinenensis</name>
    <dbReference type="NCBI Taxonomy" id="2202197"/>
    <lineage>
        <taxon>Bacteria</taxon>
        <taxon>Pseudomonadati</taxon>
        <taxon>Pseudomonadota</taxon>
        <taxon>Gammaproteobacteria</taxon>
        <taxon>Methylococcales</taxon>
        <taxon>Candidatus Methylumidiphilus</taxon>
    </lineage>
</organism>
<name>A0A2W4REW6_9GAMM</name>
<proteinExistence type="predicted"/>
<accession>A0A2W4REW6</accession>
<evidence type="ECO:0000313" key="3">
    <source>
        <dbReference type="Proteomes" id="UP000249396"/>
    </source>
</evidence>
<dbReference type="InterPro" id="IPR035069">
    <property type="entry name" value="TTHA1013/TTHA0281-like"/>
</dbReference>
<dbReference type="InterPro" id="IPR031807">
    <property type="entry name" value="HicB-like"/>
</dbReference>